<organism evidence="2 3">
    <name type="scientific">Calocera viscosa (strain TUFC12733)</name>
    <dbReference type="NCBI Taxonomy" id="1330018"/>
    <lineage>
        <taxon>Eukaryota</taxon>
        <taxon>Fungi</taxon>
        <taxon>Dikarya</taxon>
        <taxon>Basidiomycota</taxon>
        <taxon>Agaricomycotina</taxon>
        <taxon>Dacrymycetes</taxon>
        <taxon>Dacrymycetales</taxon>
        <taxon>Dacrymycetaceae</taxon>
        <taxon>Calocera</taxon>
    </lineage>
</organism>
<dbReference type="Proteomes" id="UP000076738">
    <property type="component" value="Unassembled WGS sequence"/>
</dbReference>
<reference evidence="2 3" key="1">
    <citation type="journal article" date="2016" name="Mol. Biol. Evol.">
        <title>Comparative Genomics of Early-Diverging Mushroom-Forming Fungi Provides Insights into the Origins of Lignocellulose Decay Capabilities.</title>
        <authorList>
            <person name="Nagy L.G."/>
            <person name="Riley R."/>
            <person name="Tritt A."/>
            <person name="Adam C."/>
            <person name="Daum C."/>
            <person name="Floudas D."/>
            <person name="Sun H."/>
            <person name="Yadav J.S."/>
            <person name="Pangilinan J."/>
            <person name="Larsson K.H."/>
            <person name="Matsuura K."/>
            <person name="Barry K."/>
            <person name="Labutti K."/>
            <person name="Kuo R."/>
            <person name="Ohm R.A."/>
            <person name="Bhattacharya S.S."/>
            <person name="Shirouzu T."/>
            <person name="Yoshinaga Y."/>
            <person name="Martin F.M."/>
            <person name="Grigoriev I.V."/>
            <person name="Hibbett D.S."/>
        </authorList>
    </citation>
    <scope>NUCLEOTIDE SEQUENCE [LARGE SCALE GENOMIC DNA]</scope>
    <source>
        <strain evidence="2 3">TUFC12733</strain>
    </source>
</reference>
<keyword evidence="1" id="KW-0812">Transmembrane</keyword>
<sequence length="140" mass="15539">MPSDSTAQSVSVFYNLFLFLFSTLPQSIIESCILLSGGTLGQPMPSPFHAVPAREAYAASPFRHPTNTWSTSSTASRAEQGLFTVFFFLLLHVLRVSLVIAKHYLTSSYNYAHLLCSRSHAKALLVASYILSRVTAWMFE</sequence>
<dbReference type="EMBL" id="KV417273">
    <property type="protein sequence ID" value="KZO99164.1"/>
    <property type="molecule type" value="Genomic_DNA"/>
</dbReference>
<feature type="transmembrane region" description="Helical" evidence="1">
    <location>
        <begin position="12"/>
        <end position="36"/>
    </location>
</feature>
<gene>
    <name evidence="2" type="ORF">CALVIDRAFT_561562</name>
</gene>
<proteinExistence type="predicted"/>
<evidence type="ECO:0000313" key="2">
    <source>
        <dbReference type="EMBL" id="KZO99164.1"/>
    </source>
</evidence>
<evidence type="ECO:0000256" key="1">
    <source>
        <dbReference type="SAM" id="Phobius"/>
    </source>
</evidence>
<evidence type="ECO:0000313" key="3">
    <source>
        <dbReference type="Proteomes" id="UP000076738"/>
    </source>
</evidence>
<keyword evidence="1" id="KW-0472">Membrane</keyword>
<keyword evidence="3" id="KW-1185">Reference proteome</keyword>
<dbReference type="AlphaFoldDB" id="A0A167PVR3"/>
<feature type="transmembrane region" description="Helical" evidence="1">
    <location>
        <begin position="81"/>
        <end position="101"/>
    </location>
</feature>
<accession>A0A167PVR3</accession>
<dbReference type="OrthoDB" id="10401736at2759"/>
<keyword evidence="1" id="KW-1133">Transmembrane helix</keyword>
<protein>
    <submittedName>
        <fullName evidence="2">Uncharacterized protein</fullName>
    </submittedName>
</protein>
<name>A0A167PVR3_CALVF</name>